<feature type="domain" description="SpoVT-AbrB" evidence="1">
    <location>
        <begin position="33"/>
        <end position="80"/>
    </location>
</feature>
<dbReference type="EMBL" id="VIGC01000029">
    <property type="protein sequence ID" value="TQE94006.1"/>
    <property type="molecule type" value="Genomic_DNA"/>
</dbReference>
<proteinExistence type="predicted"/>
<protein>
    <submittedName>
        <fullName evidence="2">AbrB/MazE/SpoVT family DNA-binding domain-containing protein</fullName>
    </submittedName>
</protein>
<dbReference type="InterPro" id="IPR007159">
    <property type="entry name" value="SpoVT-AbrB_dom"/>
</dbReference>
<dbReference type="GO" id="GO:0003677">
    <property type="term" value="F:DNA binding"/>
    <property type="evidence" value="ECO:0007669"/>
    <property type="project" value="UniProtKB-KW"/>
</dbReference>
<dbReference type="Proteomes" id="UP000317371">
    <property type="component" value="Unassembled WGS sequence"/>
</dbReference>
<dbReference type="AlphaFoldDB" id="A0A540VB59"/>
<name>A0A540VB59_9CHLR</name>
<evidence type="ECO:0000259" key="1">
    <source>
        <dbReference type="SMART" id="SM00966"/>
    </source>
</evidence>
<dbReference type="InterPro" id="IPR037914">
    <property type="entry name" value="SpoVT-AbrB_sf"/>
</dbReference>
<accession>A0A540VB59</accession>
<organism evidence="2 3">
    <name type="scientific">Litorilinea aerophila</name>
    <dbReference type="NCBI Taxonomy" id="1204385"/>
    <lineage>
        <taxon>Bacteria</taxon>
        <taxon>Bacillati</taxon>
        <taxon>Chloroflexota</taxon>
        <taxon>Caldilineae</taxon>
        <taxon>Caldilineales</taxon>
        <taxon>Caldilineaceae</taxon>
        <taxon>Litorilinea</taxon>
    </lineage>
</organism>
<dbReference type="Pfam" id="PF04014">
    <property type="entry name" value="MazE_antitoxin"/>
    <property type="match status" value="1"/>
</dbReference>
<dbReference type="SUPFAM" id="SSF89447">
    <property type="entry name" value="AbrB/MazE/MraZ-like"/>
    <property type="match status" value="1"/>
</dbReference>
<dbReference type="OrthoDB" id="166682at2"/>
<sequence length="107" mass="11827">MLKFDAGVPGCILTMSLHWGVNTQEDMMIRKIFRTGNSIVVSLPKDALGQLGLGEGDEVSVEVDQERRQIVISPVSPALLDVDQEFARQVAAFIEEYRPALEALARQ</sequence>
<evidence type="ECO:0000313" key="3">
    <source>
        <dbReference type="Proteomes" id="UP000317371"/>
    </source>
</evidence>
<dbReference type="InParanoid" id="A0A540VB59"/>
<keyword evidence="2" id="KW-0238">DNA-binding</keyword>
<dbReference type="SMART" id="SM00966">
    <property type="entry name" value="SpoVT_AbrB"/>
    <property type="match status" value="1"/>
</dbReference>
<keyword evidence="3" id="KW-1185">Reference proteome</keyword>
<reference evidence="2 3" key="1">
    <citation type="submission" date="2019-06" db="EMBL/GenBank/DDBJ databases">
        <title>Genome sequence of Litorilinea aerophila BAA-2444.</title>
        <authorList>
            <person name="Maclea K.S."/>
            <person name="Maurais E.G."/>
            <person name="Iannazzi L.C."/>
        </authorList>
    </citation>
    <scope>NUCLEOTIDE SEQUENCE [LARGE SCALE GENOMIC DNA]</scope>
    <source>
        <strain evidence="2 3">ATCC BAA-2444</strain>
    </source>
</reference>
<dbReference type="Gene3D" id="2.10.260.10">
    <property type="match status" value="1"/>
</dbReference>
<evidence type="ECO:0000313" key="2">
    <source>
        <dbReference type="EMBL" id="TQE94006.1"/>
    </source>
</evidence>
<comment type="caution">
    <text evidence="2">The sequence shown here is derived from an EMBL/GenBank/DDBJ whole genome shotgun (WGS) entry which is preliminary data.</text>
</comment>
<gene>
    <name evidence="2" type="ORF">FKZ61_18705</name>
</gene>